<dbReference type="Gene3D" id="3.90.25.10">
    <property type="entry name" value="UDP-galactose 4-epimerase, domain 1"/>
    <property type="match status" value="2"/>
</dbReference>
<dbReference type="PANTHER" id="PTHR42748:SF7">
    <property type="entry name" value="NMRA LIKE REDOX SENSOR 1-RELATED"/>
    <property type="match status" value="1"/>
</dbReference>
<evidence type="ECO:0000256" key="1">
    <source>
        <dbReference type="ARBA" id="ARBA00006328"/>
    </source>
</evidence>
<gene>
    <name evidence="4" type="ORF">ASEP1449_LOCUS5757</name>
    <name evidence="5" type="ORF">ASEP1449_LOCUS5758</name>
</gene>
<evidence type="ECO:0000313" key="4">
    <source>
        <dbReference type="EMBL" id="CAD9813932.1"/>
    </source>
</evidence>
<dbReference type="Pfam" id="PF05368">
    <property type="entry name" value="NmrA"/>
    <property type="match status" value="2"/>
</dbReference>
<dbReference type="InterPro" id="IPR051164">
    <property type="entry name" value="NmrA-like_oxidored"/>
</dbReference>
<name>A0A6T7GCQ3_9STRA</name>
<dbReference type="GO" id="GO:0005634">
    <property type="term" value="C:nucleus"/>
    <property type="evidence" value="ECO:0007669"/>
    <property type="project" value="TreeGrafter"/>
</dbReference>
<evidence type="ECO:0000259" key="3">
    <source>
        <dbReference type="Pfam" id="PF05368"/>
    </source>
</evidence>
<sequence length="707" mass="78597">MSSSTHEIAGADLSESRGVALVFGASTENGQAAIEGLLDAGYFPVYGVTRDVTCVGAVEASNRGCILMEADLAKPESVAHALTETKAEFVFLVTTTDFPPNSETYAEAEEKEYLAIKSFFYTLVKVYREDQTCRHIIFSTLDNVKKINEELSYGHETQYINSLEDGSVCAHYTGKARGGEYAMKLLGKYPDLSITLLTLPFLHSNLMGFAIPLPNEAKTQWTIEAAFGEASIDMFSARDLTALVPSIFGDRELYDNYNVKVTAEEITLYEVATIFSDLYGKDVIYNPLTVNEMAELDHPGAPCFAQMCKFLSHPRSVHDIDVTEAIMYPRKPQLFKDWLLTHSDNKAFEEVGLTADESPIITVTVFGATGKQGTSVIRGLLADTRKEYIIRATSRDITQEKALAVKLLDSERVTLVQANFDDIDSCARAVDGADGVFLVTDFFEGAGMDPIVEEAHACNVIDACEAAHSVRHLVFSTLESIEDMNHHLDLGIPFIEDGKGRRSCFPQFDAKARAAAYARKKKLSCTFVLMPVYSERFFELLTPQLELDEETGKEKLVMHIPKGSPDDEELAVMCMSVEKLGPAVANIFDSYQVYAGHEIGLVTDFVTMSNVAEMIEDTFFEETHVDGTVTKRKVEKKDVTVDSWVEKRETVAKDMGQMFSFYSHTNAVQKRRSVAKTLELVPDAKPLKEWLQQNKDNVAFRQSLGLR</sequence>
<organism evidence="5">
    <name type="scientific">Attheya septentrionalis</name>
    <dbReference type="NCBI Taxonomy" id="420275"/>
    <lineage>
        <taxon>Eukaryota</taxon>
        <taxon>Sar</taxon>
        <taxon>Stramenopiles</taxon>
        <taxon>Ochrophyta</taxon>
        <taxon>Bacillariophyta</taxon>
        <taxon>Coscinodiscophyceae</taxon>
        <taxon>Chaetocerotophycidae</taxon>
        <taxon>Chaetocerotales</taxon>
        <taxon>Attheyaceae</taxon>
        <taxon>Attheya</taxon>
    </lineage>
</organism>
<reference evidence="5" key="1">
    <citation type="submission" date="2021-01" db="EMBL/GenBank/DDBJ databases">
        <authorList>
            <person name="Corre E."/>
            <person name="Pelletier E."/>
            <person name="Niang G."/>
            <person name="Scheremetjew M."/>
            <person name="Finn R."/>
            <person name="Kale V."/>
            <person name="Holt S."/>
            <person name="Cochrane G."/>
            <person name="Meng A."/>
            <person name="Brown T."/>
            <person name="Cohen L."/>
        </authorList>
    </citation>
    <scope>NUCLEOTIDE SEQUENCE</scope>
    <source>
        <strain evidence="5">CCMP2084</strain>
    </source>
</reference>
<dbReference type="EMBL" id="HBHQ01008593">
    <property type="protein sequence ID" value="CAD9813932.1"/>
    <property type="molecule type" value="Transcribed_RNA"/>
</dbReference>
<dbReference type="PANTHER" id="PTHR42748">
    <property type="entry name" value="NITROGEN METABOLITE REPRESSION PROTEIN NMRA FAMILY MEMBER"/>
    <property type="match status" value="1"/>
</dbReference>
<dbReference type="SUPFAM" id="SSF51735">
    <property type="entry name" value="NAD(P)-binding Rossmann-fold domains"/>
    <property type="match status" value="2"/>
</dbReference>
<keyword evidence="2" id="KW-0521">NADP</keyword>
<feature type="domain" description="NmrA-like" evidence="3">
    <location>
        <begin position="362"/>
        <end position="691"/>
    </location>
</feature>
<feature type="domain" description="NmrA-like" evidence="3">
    <location>
        <begin position="21"/>
        <end position="325"/>
    </location>
</feature>
<evidence type="ECO:0000313" key="5">
    <source>
        <dbReference type="EMBL" id="CAD9813933.1"/>
    </source>
</evidence>
<proteinExistence type="inferred from homology"/>
<dbReference type="InterPro" id="IPR036291">
    <property type="entry name" value="NAD(P)-bd_dom_sf"/>
</dbReference>
<dbReference type="InterPro" id="IPR008030">
    <property type="entry name" value="NmrA-like"/>
</dbReference>
<evidence type="ECO:0000256" key="2">
    <source>
        <dbReference type="ARBA" id="ARBA00022857"/>
    </source>
</evidence>
<dbReference type="EMBL" id="HBHQ01008594">
    <property type="protein sequence ID" value="CAD9813933.1"/>
    <property type="molecule type" value="Transcribed_RNA"/>
</dbReference>
<dbReference type="Gene3D" id="3.40.50.720">
    <property type="entry name" value="NAD(P)-binding Rossmann-like Domain"/>
    <property type="match status" value="2"/>
</dbReference>
<protein>
    <recommendedName>
        <fullName evidence="3">NmrA-like domain-containing protein</fullName>
    </recommendedName>
</protein>
<comment type="similarity">
    <text evidence="1">Belongs to the NmrA-type oxidoreductase family.</text>
</comment>
<dbReference type="AlphaFoldDB" id="A0A6T7GCQ3"/>
<accession>A0A6T7GCQ3</accession>